<keyword evidence="2" id="KW-0418">Kinase</keyword>
<keyword evidence="3" id="KW-1185">Reference proteome</keyword>
<dbReference type="VEuPathDB" id="AmoebaDB:EIN_269990"/>
<dbReference type="Proteomes" id="UP000014680">
    <property type="component" value="Unassembled WGS sequence"/>
</dbReference>
<dbReference type="PANTHER" id="PTHR45756">
    <property type="entry name" value="PALMITOYLTRANSFERASE"/>
    <property type="match status" value="1"/>
</dbReference>
<dbReference type="PROSITE" id="PS50011">
    <property type="entry name" value="PROTEIN_KINASE_DOM"/>
    <property type="match status" value="1"/>
</dbReference>
<dbReference type="GO" id="GO:0005524">
    <property type="term" value="F:ATP binding"/>
    <property type="evidence" value="ECO:0007669"/>
    <property type="project" value="InterPro"/>
</dbReference>
<dbReference type="GO" id="GO:0004672">
    <property type="term" value="F:protein kinase activity"/>
    <property type="evidence" value="ECO:0007669"/>
    <property type="project" value="InterPro"/>
</dbReference>
<dbReference type="GeneID" id="14890066"/>
<reference evidence="2 3" key="1">
    <citation type="submission" date="2012-10" db="EMBL/GenBank/DDBJ databases">
        <authorList>
            <person name="Zafar N."/>
            <person name="Inman J."/>
            <person name="Hall N."/>
            <person name="Lorenzi H."/>
            <person name="Caler E."/>
        </authorList>
    </citation>
    <scope>NUCLEOTIDE SEQUENCE [LARGE SCALE GENOMIC DNA]</scope>
    <source>
        <strain evidence="2 3">IP1</strain>
    </source>
</reference>
<dbReference type="AlphaFoldDB" id="A0A0A1U8A8"/>
<dbReference type="EMBL" id="KB206479">
    <property type="protein sequence ID" value="ELP91133.1"/>
    <property type="molecule type" value="Genomic_DNA"/>
</dbReference>
<dbReference type="SUPFAM" id="SSF56112">
    <property type="entry name" value="Protein kinase-like (PK-like)"/>
    <property type="match status" value="1"/>
</dbReference>
<dbReference type="InterPro" id="IPR053215">
    <property type="entry name" value="TKL_Ser/Thr_kinase"/>
</dbReference>
<evidence type="ECO:0000313" key="2">
    <source>
        <dbReference type="EMBL" id="ELP91133.1"/>
    </source>
</evidence>
<dbReference type="InterPro" id="IPR000719">
    <property type="entry name" value="Prot_kinase_dom"/>
</dbReference>
<evidence type="ECO:0000313" key="3">
    <source>
        <dbReference type="Proteomes" id="UP000014680"/>
    </source>
</evidence>
<feature type="non-terminal residue" evidence="2">
    <location>
        <position position="1"/>
    </location>
</feature>
<feature type="domain" description="Protein kinase" evidence="1">
    <location>
        <begin position="1"/>
        <end position="58"/>
    </location>
</feature>
<name>A0A0A1U8A8_ENTIV</name>
<proteinExistence type="predicted"/>
<gene>
    <name evidence="2" type="ORF">EIN_269990</name>
</gene>
<evidence type="ECO:0000259" key="1">
    <source>
        <dbReference type="PROSITE" id="PS50011"/>
    </source>
</evidence>
<dbReference type="InterPro" id="IPR011009">
    <property type="entry name" value="Kinase-like_dom_sf"/>
</dbReference>
<dbReference type="Gene3D" id="1.10.510.10">
    <property type="entry name" value="Transferase(Phosphotransferase) domain 1"/>
    <property type="match status" value="1"/>
</dbReference>
<sequence length="58" mass="6556">HQARYILVISLDLNEKVNAKLTDFGSARNVNMLMTNMTFTKVIGTPVYMALDILNKKV</sequence>
<dbReference type="PANTHER" id="PTHR45756:SF1">
    <property type="entry name" value="PROTEIN KINASE DOMAIN CONTAINING PROTEIN"/>
    <property type="match status" value="1"/>
</dbReference>
<dbReference type="RefSeq" id="XP_004257904.1">
    <property type="nucleotide sequence ID" value="XM_004257856.1"/>
</dbReference>
<organism evidence="2 3">
    <name type="scientific">Entamoeba invadens IP1</name>
    <dbReference type="NCBI Taxonomy" id="370355"/>
    <lineage>
        <taxon>Eukaryota</taxon>
        <taxon>Amoebozoa</taxon>
        <taxon>Evosea</taxon>
        <taxon>Archamoebae</taxon>
        <taxon>Mastigamoebida</taxon>
        <taxon>Entamoebidae</taxon>
        <taxon>Entamoeba</taxon>
    </lineage>
</organism>
<keyword evidence="2" id="KW-0808">Transferase</keyword>
<protein>
    <submittedName>
        <fullName evidence="2">Protein serine/threonine kinase, putative</fullName>
    </submittedName>
</protein>
<accession>A0A0A1U8A8</accession>
<dbReference type="KEGG" id="eiv:EIN_269990"/>